<evidence type="ECO:0000256" key="1">
    <source>
        <dbReference type="ARBA" id="ARBA00022679"/>
    </source>
</evidence>
<proteinExistence type="predicted"/>
<dbReference type="AlphaFoldDB" id="A0A930UYG9"/>
<evidence type="ECO:0000259" key="6">
    <source>
        <dbReference type="Pfam" id="PF19354"/>
    </source>
</evidence>
<feature type="domain" description="DUF5931" evidence="6">
    <location>
        <begin position="11"/>
        <end position="163"/>
    </location>
</feature>
<dbReference type="RefSeq" id="WP_194501787.1">
    <property type="nucleotide sequence ID" value="NZ_JADIVZ010000001.1"/>
</dbReference>
<dbReference type="InterPro" id="IPR003594">
    <property type="entry name" value="HATPase_dom"/>
</dbReference>
<feature type="transmembrane region" description="Helical" evidence="4">
    <location>
        <begin position="46"/>
        <end position="67"/>
    </location>
</feature>
<accession>A0A930UYG9</accession>
<keyword evidence="3" id="KW-0902">Two-component regulatory system</keyword>
<evidence type="ECO:0000313" key="8">
    <source>
        <dbReference type="Proteomes" id="UP000656804"/>
    </source>
</evidence>
<dbReference type="GO" id="GO:0016301">
    <property type="term" value="F:kinase activity"/>
    <property type="evidence" value="ECO:0007669"/>
    <property type="project" value="UniProtKB-KW"/>
</dbReference>
<dbReference type="NCBIfam" id="NF047322">
    <property type="entry name" value="HK_morpho_MacS"/>
    <property type="match status" value="1"/>
</dbReference>
<dbReference type="EMBL" id="JADIVZ010000001">
    <property type="protein sequence ID" value="MBF4160576.1"/>
    <property type="molecule type" value="Genomic_DNA"/>
</dbReference>
<keyword evidence="4" id="KW-0472">Membrane</keyword>
<keyword evidence="1" id="KW-0808">Transferase</keyword>
<dbReference type="Pfam" id="PF19354">
    <property type="entry name" value="DUF5931"/>
    <property type="match status" value="1"/>
</dbReference>
<protein>
    <submittedName>
        <fullName evidence="7">Histidine kinase</fullName>
    </submittedName>
</protein>
<dbReference type="Proteomes" id="UP000656804">
    <property type="component" value="Unassembled WGS sequence"/>
</dbReference>
<evidence type="ECO:0000256" key="3">
    <source>
        <dbReference type="ARBA" id="ARBA00023012"/>
    </source>
</evidence>
<dbReference type="PANTHER" id="PTHR24421:SF61">
    <property type="entry name" value="OXYGEN SENSOR HISTIDINE KINASE NREB"/>
    <property type="match status" value="1"/>
</dbReference>
<comment type="caution">
    <text evidence="7">The sequence shown here is derived from an EMBL/GenBank/DDBJ whole genome shotgun (WGS) entry which is preliminary data.</text>
</comment>
<evidence type="ECO:0000313" key="7">
    <source>
        <dbReference type="EMBL" id="MBF4160576.1"/>
    </source>
</evidence>
<keyword evidence="2 7" id="KW-0418">Kinase</keyword>
<reference evidence="7" key="1">
    <citation type="submission" date="2020-11" db="EMBL/GenBank/DDBJ databases">
        <title>Nocardioides sp. CBS4Y-1, whole genome shotgun sequence.</title>
        <authorList>
            <person name="Tuo L."/>
        </authorList>
    </citation>
    <scope>NUCLEOTIDE SEQUENCE</scope>
    <source>
        <strain evidence="7">CBS4Y-1</strain>
    </source>
</reference>
<keyword evidence="8" id="KW-1185">Reference proteome</keyword>
<feature type="transmembrane region" description="Helical" evidence="4">
    <location>
        <begin position="21"/>
        <end position="40"/>
    </location>
</feature>
<feature type="domain" description="Histidine kinase/HSP90-like ATPase" evidence="5">
    <location>
        <begin position="287"/>
        <end position="375"/>
    </location>
</feature>
<dbReference type="SUPFAM" id="SSF55874">
    <property type="entry name" value="ATPase domain of HSP90 chaperone/DNA topoisomerase II/histidine kinase"/>
    <property type="match status" value="1"/>
</dbReference>
<name>A0A930UYG9_9ACTN</name>
<sequence>MRHQPLPAVRAVEDRLFRALAVLRLVVLLNAVLLNAYRAGNFQHPTAGAVTITAMCAWSLLVTWIYSDASRRTLPVLVVDLALAVVSIAVSPLLKGEGFNATVPGFWVMAALLAWAARLRWQGGLVAGVLLAATDLASRDHVTQNNVGNVFLLVIGGPIVGYLAASLQDMAVERDAAQHAAAAAAERARLARAVHDGVLQVLALVQRRGAELGGSGAELGQLAGEQEVALRGLIRAQDSVVDEPTAPAERDLAAALAPFDGRARTTVVLPGGQVPLPSAVVDEVVGAVGACLDNVARHAGEAASAWVLVEALPERIVISVRDDGPGIPDGRLDAAHAQGRLGVSGSIRGRLSDLGGEARLSTGPWGTEWELAVPREATT</sequence>
<evidence type="ECO:0000256" key="2">
    <source>
        <dbReference type="ARBA" id="ARBA00022777"/>
    </source>
</evidence>
<dbReference type="GO" id="GO:0000160">
    <property type="term" value="P:phosphorelay signal transduction system"/>
    <property type="evidence" value="ECO:0007669"/>
    <property type="project" value="UniProtKB-KW"/>
</dbReference>
<keyword evidence="4" id="KW-0812">Transmembrane</keyword>
<dbReference type="InterPro" id="IPR045975">
    <property type="entry name" value="DUF5931"/>
</dbReference>
<feature type="transmembrane region" description="Helical" evidence="4">
    <location>
        <begin position="106"/>
        <end position="134"/>
    </location>
</feature>
<dbReference type="PANTHER" id="PTHR24421">
    <property type="entry name" value="NITRATE/NITRITE SENSOR PROTEIN NARX-RELATED"/>
    <property type="match status" value="1"/>
</dbReference>
<feature type="transmembrane region" description="Helical" evidence="4">
    <location>
        <begin position="74"/>
        <end position="94"/>
    </location>
</feature>
<feature type="transmembrane region" description="Helical" evidence="4">
    <location>
        <begin position="146"/>
        <end position="165"/>
    </location>
</feature>
<dbReference type="Pfam" id="PF02518">
    <property type="entry name" value="HATPase_c"/>
    <property type="match status" value="1"/>
</dbReference>
<organism evidence="7 8">
    <name type="scientific">Nocardioides acrostichi</name>
    <dbReference type="NCBI Taxonomy" id="2784339"/>
    <lineage>
        <taxon>Bacteria</taxon>
        <taxon>Bacillati</taxon>
        <taxon>Actinomycetota</taxon>
        <taxon>Actinomycetes</taxon>
        <taxon>Propionibacteriales</taxon>
        <taxon>Nocardioidaceae</taxon>
        <taxon>Nocardioides</taxon>
    </lineage>
</organism>
<evidence type="ECO:0000256" key="4">
    <source>
        <dbReference type="SAM" id="Phobius"/>
    </source>
</evidence>
<dbReference type="Gene3D" id="3.30.565.10">
    <property type="entry name" value="Histidine kinase-like ATPase, C-terminal domain"/>
    <property type="match status" value="1"/>
</dbReference>
<gene>
    <name evidence="7" type="ORF">ISG29_02665</name>
</gene>
<evidence type="ECO:0000259" key="5">
    <source>
        <dbReference type="Pfam" id="PF02518"/>
    </source>
</evidence>
<keyword evidence="4" id="KW-1133">Transmembrane helix</keyword>
<dbReference type="InterPro" id="IPR036890">
    <property type="entry name" value="HATPase_C_sf"/>
</dbReference>
<dbReference type="InterPro" id="IPR050482">
    <property type="entry name" value="Sensor_HK_TwoCompSys"/>
</dbReference>